<evidence type="ECO:0000256" key="1">
    <source>
        <dbReference type="ARBA" id="ARBA00004651"/>
    </source>
</evidence>
<dbReference type="Pfam" id="PF03788">
    <property type="entry name" value="LrgA"/>
    <property type="match status" value="1"/>
</dbReference>
<dbReference type="EMBL" id="JAFNAA010000007">
    <property type="protein sequence ID" value="MBO1108260.1"/>
    <property type="molecule type" value="Genomic_DNA"/>
</dbReference>
<name>A0A8I1W8Y5_PLESH</name>
<comment type="subcellular location">
    <subcellularLocation>
        <location evidence="1">Cell membrane</location>
        <topology evidence="1">Multi-pass membrane protein</topology>
    </subcellularLocation>
</comment>
<evidence type="ECO:0000313" key="9">
    <source>
        <dbReference type="Proteomes" id="UP000664658"/>
    </source>
</evidence>
<evidence type="ECO:0000313" key="8">
    <source>
        <dbReference type="EMBL" id="MBO1108260.1"/>
    </source>
</evidence>
<dbReference type="Proteomes" id="UP000664658">
    <property type="component" value="Unassembled WGS sequence"/>
</dbReference>
<accession>A0A8I1W8Y5</accession>
<keyword evidence="4 7" id="KW-1133">Transmembrane helix</keyword>
<feature type="region of interest" description="Disordered" evidence="6">
    <location>
        <begin position="127"/>
        <end position="159"/>
    </location>
</feature>
<feature type="transmembrane region" description="Helical" evidence="7">
    <location>
        <begin position="67"/>
        <end position="86"/>
    </location>
</feature>
<evidence type="ECO:0000256" key="4">
    <source>
        <dbReference type="ARBA" id="ARBA00022989"/>
    </source>
</evidence>
<comment type="caution">
    <text evidence="8">The sequence shown here is derived from an EMBL/GenBank/DDBJ whole genome shotgun (WGS) entry which is preliminary data.</text>
</comment>
<keyword evidence="3 7" id="KW-0812">Transmembrane</keyword>
<evidence type="ECO:0000256" key="2">
    <source>
        <dbReference type="ARBA" id="ARBA00022475"/>
    </source>
</evidence>
<dbReference type="AlphaFoldDB" id="A0A8I1W8Y5"/>
<sequence>MSQYVSNVWGYARAFVLIFACLWVGNSLSAWLHLNIPGSIIGMLVLFILLSLQIVKADWVKPGCYLFIRYMAVLFIPIGVGLINHYRDLSSSMGAFLVSTTVSTLIVMTAVSVVYQRIHAKSDLMAGTPDAPETVEAEQPNVANSNKADQSAARGNGEK</sequence>
<evidence type="ECO:0000256" key="7">
    <source>
        <dbReference type="SAM" id="Phobius"/>
    </source>
</evidence>
<dbReference type="GO" id="GO:0005886">
    <property type="term" value="C:plasma membrane"/>
    <property type="evidence" value="ECO:0007669"/>
    <property type="project" value="UniProtKB-SubCell"/>
</dbReference>
<dbReference type="PANTHER" id="PTHR33931">
    <property type="entry name" value="HOLIN-LIKE PROTEIN CIDA-RELATED"/>
    <property type="match status" value="1"/>
</dbReference>
<keyword evidence="2" id="KW-1003">Cell membrane</keyword>
<evidence type="ECO:0000256" key="6">
    <source>
        <dbReference type="SAM" id="MobiDB-lite"/>
    </source>
</evidence>
<feature type="transmembrane region" description="Helical" evidence="7">
    <location>
        <begin position="38"/>
        <end position="55"/>
    </location>
</feature>
<organism evidence="8 9">
    <name type="scientific">Plesiomonas shigelloides</name>
    <name type="common">Aeromonas shigelloides</name>
    <dbReference type="NCBI Taxonomy" id="703"/>
    <lineage>
        <taxon>Bacteria</taxon>
        <taxon>Pseudomonadati</taxon>
        <taxon>Pseudomonadota</taxon>
        <taxon>Gammaproteobacteria</taxon>
        <taxon>Enterobacterales</taxon>
        <taxon>Enterobacteriaceae</taxon>
        <taxon>Plesiomonas</taxon>
    </lineage>
</organism>
<feature type="transmembrane region" description="Helical" evidence="7">
    <location>
        <begin position="12"/>
        <end position="32"/>
    </location>
</feature>
<dbReference type="PANTHER" id="PTHR33931:SF5">
    <property type="entry name" value="UPF0299 MEMBRANE PROTEIN YOHJ"/>
    <property type="match status" value="1"/>
</dbReference>
<gene>
    <name evidence="8" type="ORF">J2R62_08490</name>
</gene>
<protein>
    <submittedName>
        <fullName evidence="8">CidA/LrgA family protein</fullName>
    </submittedName>
</protein>
<keyword evidence="5 7" id="KW-0472">Membrane</keyword>
<dbReference type="NCBIfam" id="NF002494">
    <property type="entry name" value="PRK01821.1"/>
    <property type="match status" value="1"/>
</dbReference>
<evidence type="ECO:0000256" key="5">
    <source>
        <dbReference type="ARBA" id="ARBA00023136"/>
    </source>
</evidence>
<proteinExistence type="predicted"/>
<evidence type="ECO:0000256" key="3">
    <source>
        <dbReference type="ARBA" id="ARBA00022692"/>
    </source>
</evidence>
<reference evidence="8" key="1">
    <citation type="submission" date="2021-03" db="EMBL/GenBank/DDBJ databases">
        <title>Plesiomonas shigelloides zfcc0051, isolated from zebrafish feces.</title>
        <authorList>
            <person name="Vanderhoek Z."/>
            <person name="Gaulke C."/>
        </authorList>
    </citation>
    <scope>NUCLEOTIDE SEQUENCE</scope>
    <source>
        <strain evidence="8">Zfcc0051</strain>
    </source>
</reference>
<feature type="transmembrane region" description="Helical" evidence="7">
    <location>
        <begin position="92"/>
        <end position="115"/>
    </location>
</feature>
<dbReference type="InterPro" id="IPR005538">
    <property type="entry name" value="LrgA/CidA"/>
</dbReference>